<dbReference type="AlphaFoldDB" id="A0A2M4B2G2"/>
<evidence type="ECO:0000256" key="1">
    <source>
        <dbReference type="SAM" id="SignalP"/>
    </source>
</evidence>
<accession>A0A2M4B2G2</accession>
<organism evidence="2">
    <name type="scientific">Anopheles triannulatus</name>
    <dbReference type="NCBI Taxonomy" id="58253"/>
    <lineage>
        <taxon>Eukaryota</taxon>
        <taxon>Metazoa</taxon>
        <taxon>Ecdysozoa</taxon>
        <taxon>Arthropoda</taxon>
        <taxon>Hexapoda</taxon>
        <taxon>Insecta</taxon>
        <taxon>Pterygota</taxon>
        <taxon>Neoptera</taxon>
        <taxon>Endopterygota</taxon>
        <taxon>Diptera</taxon>
        <taxon>Nematocera</taxon>
        <taxon>Culicoidea</taxon>
        <taxon>Culicidae</taxon>
        <taxon>Anophelinae</taxon>
        <taxon>Anopheles</taxon>
    </lineage>
</organism>
<sequence length="66" mass="7369">MCVYVYVVSMCVYVCVRGAPVQHVIVHFSDRIGTVRITLCPATCPFVTQHSRALRSSIRFLASPLL</sequence>
<reference evidence="2" key="1">
    <citation type="submission" date="2018-01" db="EMBL/GenBank/DDBJ databases">
        <title>An insight into the sialome of Amazonian anophelines.</title>
        <authorList>
            <person name="Ribeiro J.M."/>
            <person name="Scarpassa V."/>
            <person name="Calvo E."/>
        </authorList>
    </citation>
    <scope>NUCLEOTIDE SEQUENCE</scope>
    <source>
        <tissue evidence="2">Salivary glands</tissue>
    </source>
</reference>
<dbReference type="EMBL" id="GGFK01013841">
    <property type="protein sequence ID" value="MBW47162.1"/>
    <property type="molecule type" value="Transcribed_RNA"/>
</dbReference>
<proteinExistence type="predicted"/>
<evidence type="ECO:0000313" key="2">
    <source>
        <dbReference type="EMBL" id="MBW47162.1"/>
    </source>
</evidence>
<keyword evidence="1" id="KW-0732">Signal</keyword>
<name>A0A2M4B2G2_9DIPT</name>
<feature type="chain" id="PRO_5014928143" evidence="1">
    <location>
        <begin position="19"/>
        <end position="66"/>
    </location>
</feature>
<feature type="signal peptide" evidence="1">
    <location>
        <begin position="1"/>
        <end position="18"/>
    </location>
</feature>
<protein>
    <submittedName>
        <fullName evidence="2">Putative secreted protein</fullName>
    </submittedName>
</protein>